<dbReference type="PANTHER" id="PTHR24260">
    <property type="match status" value="1"/>
</dbReference>
<dbReference type="GO" id="GO:0004252">
    <property type="term" value="F:serine-type endopeptidase activity"/>
    <property type="evidence" value="ECO:0007669"/>
    <property type="project" value="InterPro"/>
</dbReference>
<dbReference type="AlphaFoldDB" id="D7EIP3"/>
<dbReference type="InterPro" id="IPR033116">
    <property type="entry name" value="TRYPSIN_SER"/>
</dbReference>
<dbReference type="GO" id="GO:0005615">
    <property type="term" value="C:extracellular space"/>
    <property type="evidence" value="ECO:0000318"/>
    <property type="project" value="GO_Central"/>
</dbReference>
<evidence type="ECO:0000256" key="3">
    <source>
        <dbReference type="ARBA" id="ARBA00023180"/>
    </source>
</evidence>
<accession>D7EIP3</accession>
<evidence type="ECO:0000256" key="4">
    <source>
        <dbReference type="ARBA" id="ARBA00024195"/>
    </source>
</evidence>
<proteinExistence type="inferred from homology"/>
<name>D7EIP3_TRICA</name>
<dbReference type="InterPro" id="IPR009003">
    <property type="entry name" value="Peptidase_S1_PA"/>
</dbReference>
<dbReference type="EMBL" id="KQ971409">
    <property type="protein sequence ID" value="EFA12222.2"/>
    <property type="molecule type" value="Genomic_DNA"/>
</dbReference>
<keyword evidence="1" id="KW-0732">Signal</keyword>
<reference evidence="7 8" key="2">
    <citation type="journal article" date="2010" name="Nucleic Acids Res.">
        <title>BeetleBase in 2010: revisions to provide comprehensive genomic information for Tribolium castaneum.</title>
        <authorList>
            <person name="Kim H.S."/>
            <person name="Murphy T."/>
            <person name="Xia J."/>
            <person name="Caragea D."/>
            <person name="Park Y."/>
            <person name="Beeman R.W."/>
            <person name="Lorenzen M.D."/>
            <person name="Butcher S."/>
            <person name="Manak J.R."/>
            <person name="Brown S.J."/>
        </authorList>
    </citation>
    <scope>NUCLEOTIDE SEQUENCE [LARGE SCALE GENOMIC DNA]</scope>
    <source>
        <strain evidence="7 8">Georgia GA2</strain>
    </source>
</reference>
<dbReference type="SUPFAM" id="SSF50494">
    <property type="entry name" value="Trypsin-like serine proteases"/>
    <property type="match status" value="1"/>
</dbReference>
<keyword evidence="8" id="KW-1185">Reference proteome</keyword>
<evidence type="ECO:0000256" key="2">
    <source>
        <dbReference type="ARBA" id="ARBA00023157"/>
    </source>
</evidence>
<protein>
    <submittedName>
        <fullName evidence="7">Serine protease P60</fullName>
    </submittedName>
</protein>
<organism evidence="7 8">
    <name type="scientific">Tribolium castaneum</name>
    <name type="common">Red flour beetle</name>
    <dbReference type="NCBI Taxonomy" id="7070"/>
    <lineage>
        <taxon>Eukaryota</taxon>
        <taxon>Metazoa</taxon>
        <taxon>Ecdysozoa</taxon>
        <taxon>Arthropoda</taxon>
        <taxon>Hexapoda</taxon>
        <taxon>Insecta</taxon>
        <taxon>Pterygota</taxon>
        <taxon>Neoptera</taxon>
        <taxon>Endopterygota</taxon>
        <taxon>Coleoptera</taxon>
        <taxon>Polyphaga</taxon>
        <taxon>Cucujiformia</taxon>
        <taxon>Tenebrionidae</taxon>
        <taxon>Tenebrionidae incertae sedis</taxon>
        <taxon>Tribolium</taxon>
    </lineage>
</organism>
<evidence type="ECO:0000256" key="1">
    <source>
        <dbReference type="ARBA" id="ARBA00022729"/>
    </source>
</evidence>
<dbReference type="OMA" id="ARISICN"/>
<dbReference type="PROSITE" id="PS00134">
    <property type="entry name" value="TRYPSIN_HIS"/>
    <property type="match status" value="1"/>
</dbReference>
<evidence type="ECO:0000313" key="7">
    <source>
        <dbReference type="EMBL" id="EFA12222.2"/>
    </source>
</evidence>
<keyword evidence="2" id="KW-1015">Disulfide bond</keyword>
<evidence type="ECO:0000313" key="8">
    <source>
        <dbReference type="Proteomes" id="UP000007266"/>
    </source>
</evidence>
<keyword evidence="5" id="KW-0378">Hydrolase</keyword>
<dbReference type="STRING" id="7070.D7EIP3"/>
<evidence type="ECO:0000256" key="5">
    <source>
        <dbReference type="RuleBase" id="RU363034"/>
    </source>
</evidence>
<gene>
    <name evidence="7" type="primary">AUGUSTUS-3.0.2_05130</name>
    <name evidence="7" type="ORF">TcasGA2_TC005130</name>
</gene>
<dbReference type="CDD" id="cd00190">
    <property type="entry name" value="Tryp_SPc"/>
    <property type="match status" value="1"/>
</dbReference>
<dbReference type="HOGENOM" id="CLU_006842_0_3_1"/>
<comment type="similarity">
    <text evidence="4">Belongs to the peptidase S1 family. CLIP subfamily.</text>
</comment>
<dbReference type="InterPro" id="IPR018114">
    <property type="entry name" value="TRYPSIN_HIS"/>
</dbReference>
<reference evidence="7 8" key="1">
    <citation type="journal article" date="2008" name="Nature">
        <title>The genome of the model beetle and pest Tribolium castaneum.</title>
        <authorList>
            <consortium name="Tribolium Genome Sequencing Consortium"/>
            <person name="Richards S."/>
            <person name="Gibbs R.A."/>
            <person name="Weinstock G.M."/>
            <person name="Brown S.J."/>
            <person name="Denell R."/>
            <person name="Beeman R.W."/>
            <person name="Gibbs R."/>
            <person name="Beeman R.W."/>
            <person name="Brown S.J."/>
            <person name="Bucher G."/>
            <person name="Friedrich M."/>
            <person name="Grimmelikhuijzen C.J."/>
            <person name="Klingler M."/>
            <person name="Lorenzen M."/>
            <person name="Richards S."/>
            <person name="Roth S."/>
            <person name="Schroder R."/>
            <person name="Tautz D."/>
            <person name="Zdobnov E.M."/>
            <person name="Muzny D."/>
            <person name="Gibbs R.A."/>
            <person name="Weinstock G.M."/>
            <person name="Attaway T."/>
            <person name="Bell S."/>
            <person name="Buhay C.J."/>
            <person name="Chandrabose M.N."/>
            <person name="Chavez D."/>
            <person name="Clerk-Blankenburg K.P."/>
            <person name="Cree A."/>
            <person name="Dao M."/>
            <person name="Davis C."/>
            <person name="Chacko J."/>
            <person name="Dinh H."/>
            <person name="Dugan-Rocha S."/>
            <person name="Fowler G."/>
            <person name="Garner T.T."/>
            <person name="Garnes J."/>
            <person name="Gnirke A."/>
            <person name="Hawes A."/>
            <person name="Hernandez J."/>
            <person name="Hines S."/>
            <person name="Holder M."/>
            <person name="Hume J."/>
            <person name="Jhangiani S.N."/>
            <person name="Joshi V."/>
            <person name="Khan Z.M."/>
            <person name="Jackson L."/>
            <person name="Kovar C."/>
            <person name="Kowis A."/>
            <person name="Lee S."/>
            <person name="Lewis L.R."/>
            <person name="Margolis J."/>
            <person name="Morgan M."/>
            <person name="Nazareth L.V."/>
            <person name="Nguyen N."/>
            <person name="Okwuonu G."/>
            <person name="Parker D."/>
            <person name="Richards S."/>
            <person name="Ruiz S.J."/>
            <person name="Santibanez J."/>
            <person name="Savard J."/>
            <person name="Scherer S.E."/>
            <person name="Schneider B."/>
            <person name="Sodergren E."/>
            <person name="Tautz D."/>
            <person name="Vattahil S."/>
            <person name="Villasana D."/>
            <person name="White C.S."/>
            <person name="Wright R."/>
            <person name="Park Y."/>
            <person name="Beeman R.W."/>
            <person name="Lord J."/>
            <person name="Oppert B."/>
            <person name="Lorenzen M."/>
            <person name="Brown S."/>
            <person name="Wang L."/>
            <person name="Savard J."/>
            <person name="Tautz D."/>
            <person name="Richards S."/>
            <person name="Weinstock G."/>
            <person name="Gibbs R.A."/>
            <person name="Liu Y."/>
            <person name="Worley K."/>
            <person name="Weinstock G."/>
            <person name="Elsik C.G."/>
            <person name="Reese J.T."/>
            <person name="Elhaik E."/>
            <person name="Landan G."/>
            <person name="Graur D."/>
            <person name="Arensburger P."/>
            <person name="Atkinson P."/>
            <person name="Beeman R.W."/>
            <person name="Beidler J."/>
            <person name="Brown S.J."/>
            <person name="Demuth J.P."/>
            <person name="Drury D.W."/>
            <person name="Du Y.Z."/>
            <person name="Fujiwara H."/>
            <person name="Lorenzen M."/>
            <person name="Maselli V."/>
            <person name="Osanai M."/>
            <person name="Park Y."/>
            <person name="Robertson H.M."/>
            <person name="Tu Z."/>
            <person name="Wang J.J."/>
            <person name="Wang S."/>
            <person name="Richards S."/>
            <person name="Song H."/>
            <person name="Zhang L."/>
            <person name="Sodergren E."/>
            <person name="Werner D."/>
            <person name="Stanke M."/>
            <person name="Morgenstern B."/>
            <person name="Solovyev V."/>
            <person name="Kosarev P."/>
            <person name="Brown G."/>
            <person name="Chen H.C."/>
            <person name="Ermolaeva O."/>
            <person name="Hlavina W."/>
            <person name="Kapustin Y."/>
            <person name="Kiryutin B."/>
            <person name="Kitts P."/>
            <person name="Maglott D."/>
            <person name="Pruitt K."/>
            <person name="Sapojnikov V."/>
            <person name="Souvorov A."/>
            <person name="Mackey A.J."/>
            <person name="Waterhouse R.M."/>
            <person name="Wyder S."/>
            <person name="Zdobnov E.M."/>
            <person name="Zdobnov E.M."/>
            <person name="Wyder S."/>
            <person name="Kriventseva E.V."/>
            <person name="Kadowaki T."/>
            <person name="Bork P."/>
            <person name="Aranda M."/>
            <person name="Bao R."/>
            <person name="Beermann A."/>
            <person name="Berns N."/>
            <person name="Bolognesi R."/>
            <person name="Bonneton F."/>
            <person name="Bopp D."/>
            <person name="Brown S.J."/>
            <person name="Bucher G."/>
            <person name="Butts T."/>
            <person name="Chaumot A."/>
            <person name="Denell R.E."/>
            <person name="Ferrier D.E."/>
            <person name="Friedrich M."/>
            <person name="Gordon C.M."/>
            <person name="Jindra M."/>
            <person name="Klingler M."/>
            <person name="Lan Q."/>
            <person name="Lattorff H.M."/>
            <person name="Laudet V."/>
            <person name="von Levetsow C."/>
            <person name="Liu Z."/>
            <person name="Lutz R."/>
            <person name="Lynch J.A."/>
            <person name="da Fonseca R.N."/>
            <person name="Posnien N."/>
            <person name="Reuter R."/>
            <person name="Roth S."/>
            <person name="Savard J."/>
            <person name="Schinko J.B."/>
            <person name="Schmitt C."/>
            <person name="Schoppmeier M."/>
            <person name="Schroder R."/>
            <person name="Shippy T.D."/>
            <person name="Simonnet F."/>
            <person name="Marques-Souza H."/>
            <person name="Tautz D."/>
            <person name="Tomoyasu Y."/>
            <person name="Trauner J."/>
            <person name="Van der Zee M."/>
            <person name="Vervoort M."/>
            <person name="Wittkopp N."/>
            <person name="Wimmer E.A."/>
            <person name="Yang X."/>
            <person name="Jones A.K."/>
            <person name="Sattelle D.B."/>
            <person name="Ebert P.R."/>
            <person name="Nelson D."/>
            <person name="Scott J.G."/>
            <person name="Beeman R.W."/>
            <person name="Muthukrishnan S."/>
            <person name="Kramer K.J."/>
            <person name="Arakane Y."/>
            <person name="Beeman R.W."/>
            <person name="Zhu Q."/>
            <person name="Hogenkamp D."/>
            <person name="Dixit R."/>
            <person name="Oppert B."/>
            <person name="Jiang H."/>
            <person name="Zou Z."/>
            <person name="Marshall J."/>
            <person name="Elpidina E."/>
            <person name="Vinokurov K."/>
            <person name="Oppert C."/>
            <person name="Zou Z."/>
            <person name="Evans J."/>
            <person name="Lu Z."/>
            <person name="Zhao P."/>
            <person name="Sumathipala N."/>
            <person name="Altincicek B."/>
            <person name="Vilcinskas A."/>
            <person name="Williams M."/>
            <person name="Hultmark D."/>
            <person name="Hetru C."/>
            <person name="Jiang H."/>
            <person name="Grimmelikhuijzen C.J."/>
            <person name="Hauser F."/>
            <person name="Cazzamali G."/>
            <person name="Williamson M."/>
            <person name="Park Y."/>
            <person name="Li B."/>
            <person name="Tanaka Y."/>
            <person name="Predel R."/>
            <person name="Neupert S."/>
            <person name="Schachtner J."/>
            <person name="Verleyen P."/>
            <person name="Raible F."/>
            <person name="Bork P."/>
            <person name="Friedrich M."/>
            <person name="Walden K.K."/>
            <person name="Robertson H.M."/>
            <person name="Angeli S."/>
            <person name="Foret S."/>
            <person name="Bucher G."/>
            <person name="Schuetz S."/>
            <person name="Maleszka R."/>
            <person name="Wimmer E.A."/>
            <person name="Beeman R.W."/>
            <person name="Lorenzen M."/>
            <person name="Tomoyasu Y."/>
            <person name="Miller S.C."/>
            <person name="Grossmann D."/>
            <person name="Bucher G."/>
        </authorList>
    </citation>
    <scope>NUCLEOTIDE SEQUENCE [LARGE SCALE GENOMIC DNA]</scope>
    <source>
        <strain evidence="7 8">Georgia GA2</strain>
    </source>
</reference>
<dbReference type="Pfam" id="PF00089">
    <property type="entry name" value="Trypsin"/>
    <property type="match status" value="1"/>
</dbReference>
<keyword evidence="5 7" id="KW-0645">Protease</keyword>
<evidence type="ECO:0000259" key="6">
    <source>
        <dbReference type="PROSITE" id="PS50240"/>
    </source>
</evidence>
<dbReference type="InterPro" id="IPR001314">
    <property type="entry name" value="Peptidase_S1A"/>
</dbReference>
<keyword evidence="5" id="KW-0720">Serine protease</keyword>
<dbReference type="MEROPS" id="S01.506"/>
<dbReference type="GO" id="GO:0045087">
    <property type="term" value="P:innate immune response"/>
    <property type="evidence" value="ECO:0000318"/>
    <property type="project" value="GO_Central"/>
</dbReference>
<dbReference type="InterPro" id="IPR043504">
    <property type="entry name" value="Peptidase_S1_PA_chymotrypsin"/>
</dbReference>
<dbReference type="PROSITE" id="PS00135">
    <property type="entry name" value="TRYPSIN_SER"/>
    <property type="match status" value="1"/>
</dbReference>
<dbReference type="InterPro" id="IPR051333">
    <property type="entry name" value="CLIP_Serine_Protease"/>
</dbReference>
<dbReference type="PRINTS" id="PR00722">
    <property type="entry name" value="CHYMOTRYPSIN"/>
</dbReference>
<keyword evidence="3" id="KW-0325">Glycoprotein</keyword>
<dbReference type="InterPro" id="IPR001254">
    <property type="entry name" value="Trypsin_dom"/>
</dbReference>
<dbReference type="PANTHER" id="PTHR24260:SF147">
    <property type="entry name" value="EG:BACR7A4.3 PROTEIN-RELATED"/>
    <property type="match status" value="1"/>
</dbReference>
<dbReference type="Gene3D" id="2.40.10.10">
    <property type="entry name" value="Trypsin-like serine proteases"/>
    <property type="match status" value="2"/>
</dbReference>
<dbReference type="GO" id="GO:0006508">
    <property type="term" value="P:proteolysis"/>
    <property type="evidence" value="ECO:0007669"/>
    <property type="project" value="UniProtKB-KW"/>
</dbReference>
<dbReference type="FunFam" id="2.40.10.10:FF:000028">
    <property type="entry name" value="Serine protease easter"/>
    <property type="match status" value="1"/>
</dbReference>
<dbReference type="PROSITE" id="PS50240">
    <property type="entry name" value="TRYPSIN_DOM"/>
    <property type="match status" value="1"/>
</dbReference>
<feature type="domain" description="Peptidase S1" evidence="6">
    <location>
        <begin position="77"/>
        <end position="334"/>
    </location>
</feature>
<dbReference type="eggNOG" id="KOG3627">
    <property type="taxonomic scope" value="Eukaryota"/>
</dbReference>
<dbReference type="InParanoid" id="D7EIP3"/>
<dbReference type="SMART" id="SM00020">
    <property type="entry name" value="Tryp_SPc"/>
    <property type="match status" value="1"/>
</dbReference>
<sequence length="346" mass="39153">MPYQQHQEGDFCRRHNSSEIGECVRICNKNYNNSDNNNLCGFSPFNYSLVCCPLVWQESGSRSEKKCVDYYLHYEAVYPNVDINLAKALPREFPHMAAIGFGEKTNISWLCGGSLISFDFVLTAAHCIHTLDYGQVKWVRLGDLDLKNTTEDADPRDFAVTRIYVHPKYKSASHYHDIALLKINRSISIISQYFRPACLQIEERSGDHLQAIGWGKTDFFGDTSSHLLKVNLTTVPYKECKQRFTSSRRLKEGIKDKEQICAGDSEGGDTCPGDSGGPLHYKKQRSLSFLGYDIDEHFVVVGVTSFGKGCGVQNSIGVYTKVIPYLNWIEDIVWPTDPVEDTLIFD</sequence>
<dbReference type="Proteomes" id="UP000007266">
    <property type="component" value="Unassembled WGS sequence"/>
</dbReference>